<feature type="compositionally biased region" description="Gly residues" evidence="1">
    <location>
        <begin position="129"/>
        <end position="141"/>
    </location>
</feature>
<dbReference type="AlphaFoldDB" id="A0A7J7RBP9"/>
<sequence>MGHDLLFELGHLLPEDAGSVREPQVLGLERLHLVLQARDALQLPLPALGGRQPVPQPLALHFDALLVFHVDGRHRRRGVAAARLGHGLRFFLEGGGAAAQAQLRRVAAGEGRRVGEVADGGRRVRTAGPNGGPGASGGRRGWGVAAEVGVDGRRLRAGIDTRRPRRGPPAGAQGHVGGRHVVHLVQVVQGFDKAVGETLLLLGDAAPCAPRASAAAAPARVKVLSRGRGRRRDHAVAVGDDQALQLGGGELERRARVRALAGKVAATPAALRARAPRPGCFQTSVGKQT</sequence>
<gene>
    <name evidence="2" type="ORF">mMyoMyo1_010844</name>
</gene>
<protein>
    <submittedName>
        <fullName evidence="2">Uncharacterized protein</fullName>
    </submittedName>
</protein>
<reference evidence="2 3" key="1">
    <citation type="journal article" date="2020" name="Nature">
        <title>Six reference-quality genomes reveal evolution of bat adaptations.</title>
        <authorList>
            <person name="Jebb D."/>
            <person name="Huang Z."/>
            <person name="Pippel M."/>
            <person name="Hughes G.M."/>
            <person name="Lavrichenko K."/>
            <person name="Devanna P."/>
            <person name="Winkler S."/>
            <person name="Jermiin L.S."/>
            <person name="Skirmuntt E.C."/>
            <person name="Katzourakis A."/>
            <person name="Burkitt-Gray L."/>
            <person name="Ray D.A."/>
            <person name="Sullivan K.A.M."/>
            <person name="Roscito J.G."/>
            <person name="Kirilenko B.M."/>
            <person name="Davalos L.M."/>
            <person name="Corthals A.P."/>
            <person name="Power M.L."/>
            <person name="Jones G."/>
            <person name="Ransome R.D."/>
            <person name="Dechmann D.K.N."/>
            <person name="Locatelli A.G."/>
            <person name="Puechmaille S.J."/>
            <person name="Fedrigo O."/>
            <person name="Jarvis E.D."/>
            <person name="Hiller M."/>
            <person name="Vernes S.C."/>
            <person name="Myers E.W."/>
            <person name="Teeling E.C."/>
        </authorList>
    </citation>
    <scope>NUCLEOTIDE SEQUENCE [LARGE SCALE GENOMIC DNA]</scope>
    <source>
        <strain evidence="2">MMyoMyo1</strain>
        <tissue evidence="2">Flight muscle</tissue>
    </source>
</reference>
<comment type="caution">
    <text evidence="2">The sequence shown here is derived from an EMBL/GenBank/DDBJ whole genome shotgun (WGS) entry which is preliminary data.</text>
</comment>
<organism evidence="2 3">
    <name type="scientific">Myotis myotis</name>
    <name type="common">Greater mouse-eared bat</name>
    <name type="synonym">Vespertilio myotis</name>
    <dbReference type="NCBI Taxonomy" id="51298"/>
    <lineage>
        <taxon>Eukaryota</taxon>
        <taxon>Metazoa</taxon>
        <taxon>Chordata</taxon>
        <taxon>Craniata</taxon>
        <taxon>Vertebrata</taxon>
        <taxon>Euteleostomi</taxon>
        <taxon>Mammalia</taxon>
        <taxon>Eutheria</taxon>
        <taxon>Laurasiatheria</taxon>
        <taxon>Chiroptera</taxon>
        <taxon>Yangochiroptera</taxon>
        <taxon>Vespertilionidae</taxon>
        <taxon>Myotis</taxon>
    </lineage>
</organism>
<keyword evidence="3" id="KW-1185">Reference proteome</keyword>
<feature type="region of interest" description="Disordered" evidence="1">
    <location>
        <begin position="121"/>
        <end position="142"/>
    </location>
</feature>
<proteinExistence type="predicted"/>
<evidence type="ECO:0000313" key="3">
    <source>
        <dbReference type="Proteomes" id="UP000527355"/>
    </source>
</evidence>
<name>A0A7J7RBP9_MYOMY</name>
<dbReference type="EMBL" id="JABWUV010000032">
    <property type="protein sequence ID" value="KAF6273559.1"/>
    <property type="molecule type" value="Genomic_DNA"/>
</dbReference>
<accession>A0A7J7RBP9</accession>
<evidence type="ECO:0000256" key="1">
    <source>
        <dbReference type="SAM" id="MobiDB-lite"/>
    </source>
</evidence>
<evidence type="ECO:0000313" key="2">
    <source>
        <dbReference type="EMBL" id="KAF6273559.1"/>
    </source>
</evidence>
<dbReference type="Proteomes" id="UP000527355">
    <property type="component" value="Unassembled WGS sequence"/>
</dbReference>